<gene>
    <name evidence="1" type="ORF">HHU12_28900</name>
</gene>
<organism evidence="1 2">
    <name type="scientific">Flammeovirga aprica JL-4</name>
    <dbReference type="NCBI Taxonomy" id="694437"/>
    <lineage>
        <taxon>Bacteria</taxon>
        <taxon>Pseudomonadati</taxon>
        <taxon>Bacteroidota</taxon>
        <taxon>Cytophagia</taxon>
        <taxon>Cytophagales</taxon>
        <taxon>Flammeovirgaceae</taxon>
        <taxon>Flammeovirga</taxon>
    </lineage>
</organism>
<reference evidence="1 2" key="1">
    <citation type="submission" date="2020-04" db="EMBL/GenBank/DDBJ databases">
        <title>Flammeovirga sp. SR4, a novel species isolated from seawater.</title>
        <authorList>
            <person name="Wang X."/>
        </authorList>
    </citation>
    <scope>NUCLEOTIDE SEQUENCE [LARGE SCALE GENOMIC DNA]</scope>
    <source>
        <strain evidence="1 2">ATCC 23126</strain>
    </source>
</reference>
<protein>
    <recommendedName>
        <fullName evidence="3">DUF2846 domain-containing protein</fullName>
    </recommendedName>
</protein>
<name>A0A7X9S091_9BACT</name>
<dbReference type="AlphaFoldDB" id="A0A7X9S091"/>
<dbReference type="RefSeq" id="WP_169660216.1">
    <property type="nucleotide sequence ID" value="NZ_JABANE010000127.1"/>
</dbReference>
<keyword evidence="2" id="KW-1185">Reference proteome</keyword>
<accession>A0A7X9S091</accession>
<dbReference type="PROSITE" id="PS51257">
    <property type="entry name" value="PROKAR_LIPOPROTEIN"/>
    <property type="match status" value="1"/>
</dbReference>
<comment type="caution">
    <text evidence="1">The sequence shown here is derived from an EMBL/GenBank/DDBJ whole genome shotgun (WGS) entry which is preliminary data.</text>
</comment>
<evidence type="ECO:0000313" key="2">
    <source>
        <dbReference type="Proteomes" id="UP000576082"/>
    </source>
</evidence>
<evidence type="ECO:0000313" key="1">
    <source>
        <dbReference type="EMBL" id="NME72018.1"/>
    </source>
</evidence>
<sequence>MKTIHSLLIITAIIFLSSCNPKISTTVHRSYPPLDYKQEIVVMGLNQPEPSDSEILGQIKIGDTGFTTNCSYNTVIEKAKIEARKAGGNAIKIIDYIMPSPFGSSCHRITANILKVENIDNYSPVKKNEEVLDVDYAILNVYRYNGMGTMIGYDLYLGDSVICRVKNNYKTTIHIKKEGLNTIWAKTEKKSEVPINIEMGRTYYLKCSISMGIVAGRPNLELMDSKTGKMEFESFRAKHQ</sequence>
<proteinExistence type="predicted"/>
<dbReference type="EMBL" id="JABANE010000127">
    <property type="protein sequence ID" value="NME72018.1"/>
    <property type="molecule type" value="Genomic_DNA"/>
</dbReference>
<evidence type="ECO:0008006" key="3">
    <source>
        <dbReference type="Google" id="ProtNLM"/>
    </source>
</evidence>
<dbReference type="Proteomes" id="UP000576082">
    <property type="component" value="Unassembled WGS sequence"/>
</dbReference>